<organism evidence="9 10">
    <name type="scientific">Trichosporon asahii var. asahii (strain ATCC 90039 / CBS 2479 / JCM 2466 / KCTC 7840 / NBRC 103889/ NCYC 2677 / UAMH 7654)</name>
    <name type="common">Yeast</name>
    <dbReference type="NCBI Taxonomy" id="1186058"/>
    <lineage>
        <taxon>Eukaryota</taxon>
        <taxon>Fungi</taxon>
        <taxon>Dikarya</taxon>
        <taxon>Basidiomycota</taxon>
        <taxon>Agaricomycotina</taxon>
        <taxon>Tremellomycetes</taxon>
        <taxon>Trichosporonales</taxon>
        <taxon>Trichosporonaceae</taxon>
        <taxon>Trichosporon</taxon>
    </lineage>
</organism>
<protein>
    <recommendedName>
        <fullName evidence="5">ATP-dependent RNA helicase</fullName>
        <ecNumber evidence="5">3.6.4.13</ecNumber>
    </recommendedName>
</protein>
<evidence type="ECO:0000313" key="10">
    <source>
        <dbReference type="Proteomes" id="UP000002748"/>
    </source>
</evidence>
<name>J5TQM7_TRIAS</name>
<feature type="domain" description="Helicase ATP-binding" evidence="7">
    <location>
        <begin position="154"/>
        <end position="357"/>
    </location>
</feature>
<keyword evidence="1 5" id="KW-0547">Nucleotide-binding</keyword>
<dbReference type="CDD" id="cd18787">
    <property type="entry name" value="SF2_C_DEAD"/>
    <property type="match status" value="1"/>
</dbReference>
<feature type="domain" description="Helicase C-terminal" evidence="8">
    <location>
        <begin position="384"/>
        <end position="545"/>
    </location>
</feature>
<evidence type="ECO:0000256" key="5">
    <source>
        <dbReference type="RuleBase" id="RU365068"/>
    </source>
</evidence>
<dbReference type="InterPro" id="IPR027417">
    <property type="entry name" value="P-loop_NTPase"/>
</dbReference>
<dbReference type="HOGENOM" id="CLU_003041_26_6_1"/>
<evidence type="ECO:0000256" key="6">
    <source>
        <dbReference type="SAM" id="MobiDB-lite"/>
    </source>
</evidence>
<dbReference type="GO" id="GO:0016787">
    <property type="term" value="F:hydrolase activity"/>
    <property type="evidence" value="ECO:0007669"/>
    <property type="project" value="UniProtKB-KW"/>
</dbReference>
<keyword evidence="4 5" id="KW-0694">RNA-binding</keyword>
<feature type="region of interest" description="Disordered" evidence="6">
    <location>
        <begin position="637"/>
        <end position="717"/>
    </location>
</feature>
<comment type="similarity">
    <text evidence="5">Belongs to the DEAD box helicase family.</text>
</comment>
<dbReference type="GO" id="GO:0003723">
    <property type="term" value="F:RNA binding"/>
    <property type="evidence" value="ECO:0007669"/>
    <property type="project" value="UniProtKB-UniRule"/>
</dbReference>
<reference evidence="9 10" key="1">
    <citation type="journal article" date="2012" name="Eukaryot. Cell">
        <title>Draft genome sequence of CBS 2479, the standard type strain of Trichosporon asahii.</title>
        <authorList>
            <person name="Yang R.Y."/>
            <person name="Li H.T."/>
            <person name="Zhu H."/>
            <person name="Zhou G.P."/>
            <person name="Wang M."/>
            <person name="Wang L."/>
        </authorList>
    </citation>
    <scope>NUCLEOTIDE SEQUENCE [LARGE SCALE GENOMIC DNA]</scope>
    <source>
        <strain evidence="10">ATCC 90039 / CBS 2479 / JCM 2466 / KCTC 7840 / NCYC 2677 / UAMH 7654</strain>
    </source>
</reference>
<keyword evidence="3 5" id="KW-0067">ATP-binding</keyword>
<evidence type="ECO:0000256" key="2">
    <source>
        <dbReference type="ARBA" id="ARBA00022801"/>
    </source>
</evidence>
<dbReference type="VEuPathDB" id="FungiDB:A1Q1_06297"/>
<gene>
    <name evidence="9" type="ORF">A1Q1_06297</name>
</gene>
<dbReference type="SUPFAM" id="SSF52540">
    <property type="entry name" value="P-loop containing nucleoside triphosphate hydrolases"/>
    <property type="match status" value="1"/>
</dbReference>
<dbReference type="GeneID" id="25989809"/>
<dbReference type="AlphaFoldDB" id="J5TQM7"/>
<dbReference type="InterPro" id="IPR001650">
    <property type="entry name" value="Helicase_C-like"/>
</dbReference>
<dbReference type="Gene3D" id="3.40.50.300">
    <property type="entry name" value="P-loop containing nucleotide triphosphate hydrolases"/>
    <property type="match status" value="2"/>
</dbReference>
<dbReference type="KEGG" id="tasa:A1Q1_06297"/>
<dbReference type="GO" id="GO:0003724">
    <property type="term" value="F:RNA helicase activity"/>
    <property type="evidence" value="ECO:0007669"/>
    <property type="project" value="UniProtKB-EC"/>
</dbReference>
<dbReference type="Pfam" id="PF00271">
    <property type="entry name" value="Helicase_C"/>
    <property type="match status" value="1"/>
</dbReference>
<evidence type="ECO:0000259" key="7">
    <source>
        <dbReference type="PROSITE" id="PS51192"/>
    </source>
</evidence>
<dbReference type="GO" id="GO:0005524">
    <property type="term" value="F:ATP binding"/>
    <property type="evidence" value="ECO:0007669"/>
    <property type="project" value="UniProtKB-UniRule"/>
</dbReference>
<feature type="region of interest" description="Disordered" evidence="6">
    <location>
        <begin position="95"/>
        <end position="114"/>
    </location>
</feature>
<dbReference type="Pfam" id="PF00270">
    <property type="entry name" value="DEAD"/>
    <property type="match status" value="1"/>
</dbReference>
<accession>J5TQM7</accession>
<keyword evidence="2 5" id="KW-0378">Hydrolase</keyword>
<dbReference type="InterPro" id="IPR011545">
    <property type="entry name" value="DEAD/DEAH_box_helicase_dom"/>
</dbReference>
<proteinExistence type="inferred from homology"/>
<dbReference type="Proteomes" id="UP000002748">
    <property type="component" value="Unassembled WGS sequence"/>
</dbReference>
<feature type="compositionally biased region" description="Basic and acidic residues" evidence="6">
    <location>
        <begin position="660"/>
        <end position="709"/>
    </location>
</feature>
<dbReference type="PROSITE" id="PS51192">
    <property type="entry name" value="HELICASE_ATP_BIND_1"/>
    <property type="match status" value="1"/>
</dbReference>
<feature type="compositionally biased region" description="Gly residues" evidence="6">
    <location>
        <begin position="646"/>
        <end position="656"/>
    </location>
</feature>
<dbReference type="RefSeq" id="XP_014183376.1">
    <property type="nucleotide sequence ID" value="XM_014327901.1"/>
</dbReference>
<keyword evidence="5 9" id="KW-0347">Helicase</keyword>
<dbReference type="SMART" id="SM00490">
    <property type="entry name" value="HELICc"/>
    <property type="match status" value="1"/>
</dbReference>
<sequence>MLPRLFRSTRIAARPAAAVRTTIVVPRLPAALRAYSALPKLKDEEDAFVGTPAGQEAAQSKIAAAAANVGRAQLSESQLAADDFFTPEVAAEAEKVDTRPAVQPAAGNPEDDPRKFASLKNKIDPDLLKALTGRPFRLTDMTAVQERVLNKLPELATTDREDLLVKAKTGTGKTIAFLSPAICARDAQLDKAVEATNPRDKAVAGLARREERTKQLGALIISPTRELAQQIADEAEKLQTHNKDRQVQLLVGGRGRFEQLKRWRSIRNGRKDIVVATPGRLRDLLAEPEVRDVVATTDILVLDEADTLLDMGFSQDLQFIVDHLPPKTERQTFLFSATVSREVRDIARDFLKDNHDFIDCVPKNESNVHAHIPQHVSVVEPEDQLKHVAHLLLQDQLEHGPKSKVIVFLNTTKQTMLFSTLLKQISQAHAFPRGFKVHEIHSRLTQVGRERSADRFRNEKYPSVLVTSDVSARGVDYPGVTRVIQVGVPSSEDQYVHRVGRTGRGGSKGGRGDLVLLPFEAGFTNALERLKVPFTTLTYTEQAEAVVAGDKMGEEAGEKLLSKVDAATQALPELLDERAIGEVYFSLMGFYASKAGVIGKTNAERIYEGLNDWTTKAMGLPQPPYLSHEMKARFGLGGKKAESRGNRGGSRGGSRGSFGMREDAGRGGRDRGDRNDRFGDRGDRNSRFGDRGDRGPRREFGGDRDDRGPRRSRSPRY</sequence>
<evidence type="ECO:0000259" key="8">
    <source>
        <dbReference type="PROSITE" id="PS51194"/>
    </source>
</evidence>
<dbReference type="EC" id="3.6.4.13" evidence="5"/>
<comment type="catalytic activity">
    <reaction evidence="5">
        <text>ATP + H2O = ADP + phosphate + H(+)</text>
        <dbReference type="Rhea" id="RHEA:13065"/>
        <dbReference type="ChEBI" id="CHEBI:15377"/>
        <dbReference type="ChEBI" id="CHEBI:15378"/>
        <dbReference type="ChEBI" id="CHEBI:30616"/>
        <dbReference type="ChEBI" id="CHEBI:43474"/>
        <dbReference type="ChEBI" id="CHEBI:456216"/>
        <dbReference type="EC" id="3.6.4.13"/>
    </reaction>
</comment>
<dbReference type="SMART" id="SM00487">
    <property type="entry name" value="DEXDc"/>
    <property type="match status" value="1"/>
</dbReference>
<comment type="caution">
    <text evidence="9">The sequence shown here is derived from an EMBL/GenBank/DDBJ whole genome shotgun (WGS) entry which is preliminary data.</text>
</comment>
<evidence type="ECO:0000256" key="3">
    <source>
        <dbReference type="ARBA" id="ARBA00022840"/>
    </source>
</evidence>
<dbReference type="PANTHER" id="PTHR24031">
    <property type="entry name" value="RNA HELICASE"/>
    <property type="match status" value="1"/>
</dbReference>
<evidence type="ECO:0000256" key="1">
    <source>
        <dbReference type="ARBA" id="ARBA00022741"/>
    </source>
</evidence>
<dbReference type="EMBL" id="ALBS01000032">
    <property type="protein sequence ID" value="EJT52191.1"/>
    <property type="molecule type" value="Genomic_DNA"/>
</dbReference>
<comment type="domain">
    <text evidence="5">The Q motif is unique to and characteristic of the DEAD box family of RNA helicases and controls ATP binding and hydrolysis.</text>
</comment>
<comment type="function">
    <text evidence="5">RNA helicase.</text>
</comment>
<dbReference type="InterPro" id="IPR014001">
    <property type="entry name" value="Helicase_ATP-bd"/>
</dbReference>
<dbReference type="OrthoDB" id="193716at2759"/>
<evidence type="ECO:0000313" key="9">
    <source>
        <dbReference type="EMBL" id="EJT52191.1"/>
    </source>
</evidence>
<evidence type="ECO:0000256" key="4">
    <source>
        <dbReference type="ARBA" id="ARBA00022884"/>
    </source>
</evidence>
<dbReference type="PROSITE" id="PS51194">
    <property type="entry name" value="HELICASE_CTER"/>
    <property type="match status" value="1"/>
</dbReference>